<dbReference type="OMA" id="GIPREMW"/>
<accession>A0A026WJ66</accession>
<organism evidence="1 2">
    <name type="scientific">Ooceraea biroi</name>
    <name type="common">Clonal raider ant</name>
    <name type="synonym">Cerapachys biroi</name>
    <dbReference type="NCBI Taxonomy" id="2015173"/>
    <lineage>
        <taxon>Eukaryota</taxon>
        <taxon>Metazoa</taxon>
        <taxon>Ecdysozoa</taxon>
        <taxon>Arthropoda</taxon>
        <taxon>Hexapoda</taxon>
        <taxon>Insecta</taxon>
        <taxon>Pterygota</taxon>
        <taxon>Neoptera</taxon>
        <taxon>Endopterygota</taxon>
        <taxon>Hymenoptera</taxon>
        <taxon>Apocrita</taxon>
        <taxon>Aculeata</taxon>
        <taxon>Formicoidea</taxon>
        <taxon>Formicidae</taxon>
        <taxon>Dorylinae</taxon>
        <taxon>Ooceraea</taxon>
    </lineage>
</organism>
<sequence>MEEWKEHFMRLLGGVEGRVVRGERRGEREKEEEKEISRTEIREIIGKLKDGKAVGGDGIPNEVWKYGGEEIEE</sequence>
<dbReference type="AlphaFoldDB" id="A0A026WJ66"/>
<reference evidence="1 2" key="1">
    <citation type="journal article" date="2014" name="Curr. Biol.">
        <title>The genome of the clonal raider ant Cerapachys biroi.</title>
        <authorList>
            <person name="Oxley P.R."/>
            <person name="Ji L."/>
            <person name="Fetter-Pruneda I."/>
            <person name="McKenzie S.K."/>
            <person name="Li C."/>
            <person name="Hu H."/>
            <person name="Zhang G."/>
            <person name="Kronauer D.J."/>
        </authorList>
    </citation>
    <scope>NUCLEOTIDE SEQUENCE [LARGE SCALE GENOMIC DNA]</scope>
</reference>
<evidence type="ECO:0000313" key="2">
    <source>
        <dbReference type="Proteomes" id="UP000053097"/>
    </source>
</evidence>
<dbReference type="Proteomes" id="UP000053097">
    <property type="component" value="Unassembled WGS sequence"/>
</dbReference>
<proteinExistence type="predicted"/>
<gene>
    <name evidence="1" type="ORF">X777_03892</name>
</gene>
<name>A0A026WJ66_OOCBI</name>
<dbReference type="EMBL" id="KK107178">
    <property type="protein sequence ID" value="EZA56065.1"/>
    <property type="molecule type" value="Genomic_DNA"/>
</dbReference>
<evidence type="ECO:0000313" key="1">
    <source>
        <dbReference type="EMBL" id="EZA56065.1"/>
    </source>
</evidence>
<protein>
    <submittedName>
        <fullName evidence="1">Uncharacterized protein</fullName>
    </submittedName>
</protein>
<keyword evidence="2" id="KW-1185">Reference proteome</keyword>